<organism evidence="1 2">
    <name type="scientific">Nitrococcus mobilis Nb-231</name>
    <dbReference type="NCBI Taxonomy" id="314278"/>
    <lineage>
        <taxon>Bacteria</taxon>
        <taxon>Pseudomonadati</taxon>
        <taxon>Pseudomonadota</taxon>
        <taxon>Gammaproteobacteria</taxon>
        <taxon>Chromatiales</taxon>
        <taxon>Ectothiorhodospiraceae</taxon>
        <taxon>Nitrococcus</taxon>
    </lineage>
</organism>
<name>A4BNS0_9GAMM</name>
<dbReference type="STRING" id="314278.NB231_10463"/>
<keyword evidence="2" id="KW-1185">Reference proteome</keyword>
<dbReference type="Proteomes" id="UP000003374">
    <property type="component" value="Unassembled WGS sequence"/>
</dbReference>
<accession>A4BNS0</accession>
<comment type="caution">
    <text evidence="1">The sequence shown here is derived from an EMBL/GenBank/DDBJ whole genome shotgun (WGS) entry which is preliminary data.</text>
</comment>
<evidence type="ECO:0000313" key="2">
    <source>
        <dbReference type="Proteomes" id="UP000003374"/>
    </source>
</evidence>
<dbReference type="EMBL" id="AAOF01000002">
    <property type="protein sequence ID" value="EAR22869.1"/>
    <property type="molecule type" value="Genomic_DNA"/>
</dbReference>
<gene>
    <name evidence="1" type="ORF">NB231_10463</name>
</gene>
<evidence type="ECO:0000313" key="1">
    <source>
        <dbReference type="EMBL" id="EAR22869.1"/>
    </source>
</evidence>
<dbReference type="eggNOG" id="COG2189">
    <property type="taxonomic scope" value="Bacteria"/>
</dbReference>
<dbReference type="AlphaFoldDB" id="A4BNS0"/>
<protein>
    <submittedName>
        <fullName evidence="1">Uncharacterized protein</fullName>
    </submittedName>
</protein>
<sequence>MRLNRQDGGGRQCISVTNNEVAADEQVALRKVGHRPGDPEWEKIGICDYITKPRLRAAITGKTPEGEDIDGDYKFTDEFPMAEGFEENAEFFTLTYETPVAVHHNLAFQRVAPLLWMRAGAEGSRIDGPPEQGWAVADTYGLLIDLDRSAEFCDAVDAREGLRIAYIVTDDDGRFQSVARRLPDSVEPIRLYESYLSNFRFSMGR</sequence>
<dbReference type="HOGENOM" id="CLU_1336342_0_0_6"/>
<proteinExistence type="predicted"/>
<reference evidence="1 2" key="1">
    <citation type="submission" date="2006-02" db="EMBL/GenBank/DDBJ databases">
        <authorList>
            <person name="Waterbury J."/>
            <person name="Ferriera S."/>
            <person name="Johnson J."/>
            <person name="Kravitz S."/>
            <person name="Halpern A."/>
            <person name="Remington K."/>
            <person name="Beeson K."/>
            <person name="Tran B."/>
            <person name="Rogers Y.-H."/>
            <person name="Friedman R."/>
            <person name="Venter J.C."/>
        </authorList>
    </citation>
    <scope>NUCLEOTIDE SEQUENCE [LARGE SCALE GENOMIC DNA]</scope>
    <source>
        <strain evidence="1 2">Nb-231</strain>
    </source>
</reference>